<dbReference type="Pfam" id="PF12911">
    <property type="entry name" value="OppC_N"/>
    <property type="match status" value="1"/>
</dbReference>
<dbReference type="InterPro" id="IPR025966">
    <property type="entry name" value="OppC_N"/>
</dbReference>
<evidence type="ECO:0000256" key="7">
    <source>
        <dbReference type="RuleBase" id="RU363032"/>
    </source>
</evidence>
<dbReference type="InterPro" id="IPR050366">
    <property type="entry name" value="BP-dependent_transpt_permease"/>
</dbReference>
<dbReference type="PROSITE" id="PS50928">
    <property type="entry name" value="ABC_TM1"/>
    <property type="match status" value="1"/>
</dbReference>
<proteinExistence type="inferred from homology"/>
<dbReference type="InterPro" id="IPR000515">
    <property type="entry name" value="MetI-like"/>
</dbReference>
<dbReference type="Gene3D" id="1.10.3720.10">
    <property type="entry name" value="MetI-like"/>
    <property type="match status" value="1"/>
</dbReference>
<feature type="region of interest" description="Disordered" evidence="8">
    <location>
        <begin position="1"/>
        <end position="20"/>
    </location>
</feature>
<feature type="transmembrane region" description="Helical" evidence="7">
    <location>
        <begin position="40"/>
        <end position="62"/>
    </location>
</feature>
<protein>
    <submittedName>
        <fullName evidence="10">ABC transporter permease</fullName>
    </submittedName>
</protein>
<comment type="similarity">
    <text evidence="7">Belongs to the binding-protein-dependent transport system permease family.</text>
</comment>
<feature type="transmembrane region" description="Helical" evidence="7">
    <location>
        <begin position="160"/>
        <end position="188"/>
    </location>
</feature>
<evidence type="ECO:0000256" key="4">
    <source>
        <dbReference type="ARBA" id="ARBA00022692"/>
    </source>
</evidence>
<keyword evidence="2 7" id="KW-0813">Transport</keyword>
<evidence type="ECO:0000256" key="2">
    <source>
        <dbReference type="ARBA" id="ARBA00022448"/>
    </source>
</evidence>
<evidence type="ECO:0000256" key="6">
    <source>
        <dbReference type="ARBA" id="ARBA00023136"/>
    </source>
</evidence>
<feature type="transmembrane region" description="Helical" evidence="7">
    <location>
        <begin position="113"/>
        <end position="139"/>
    </location>
</feature>
<reference evidence="11" key="1">
    <citation type="journal article" date="2019" name="Int. J. Syst. Evol. Microbiol.">
        <title>The Global Catalogue of Microorganisms (GCM) 10K type strain sequencing project: providing services to taxonomists for standard genome sequencing and annotation.</title>
        <authorList>
            <consortium name="The Broad Institute Genomics Platform"/>
            <consortium name="The Broad Institute Genome Sequencing Center for Infectious Disease"/>
            <person name="Wu L."/>
            <person name="Ma J."/>
        </authorList>
    </citation>
    <scope>NUCLEOTIDE SEQUENCE [LARGE SCALE GENOMIC DNA]</scope>
    <source>
        <strain evidence="11">CCUG 36956</strain>
    </source>
</reference>
<dbReference type="PANTHER" id="PTHR43386:SF26">
    <property type="entry name" value="ABC TRANSPORTER PERMEASE PROTEIN"/>
    <property type="match status" value="1"/>
</dbReference>
<feature type="transmembrane region" description="Helical" evidence="7">
    <location>
        <begin position="232"/>
        <end position="260"/>
    </location>
</feature>
<keyword evidence="11" id="KW-1185">Reference proteome</keyword>
<keyword evidence="3" id="KW-1003">Cell membrane</keyword>
<dbReference type="Proteomes" id="UP001596379">
    <property type="component" value="Unassembled WGS sequence"/>
</dbReference>
<dbReference type="Pfam" id="PF00528">
    <property type="entry name" value="BPD_transp_1"/>
    <property type="match status" value="1"/>
</dbReference>
<comment type="caution">
    <text evidence="10">The sequence shown here is derived from an EMBL/GenBank/DDBJ whole genome shotgun (WGS) entry which is preliminary data.</text>
</comment>
<feature type="transmembrane region" description="Helical" evidence="7">
    <location>
        <begin position="280"/>
        <end position="301"/>
    </location>
</feature>
<keyword evidence="5 7" id="KW-1133">Transmembrane helix</keyword>
<evidence type="ECO:0000313" key="11">
    <source>
        <dbReference type="Proteomes" id="UP001596379"/>
    </source>
</evidence>
<evidence type="ECO:0000313" key="10">
    <source>
        <dbReference type="EMBL" id="MFC7298249.1"/>
    </source>
</evidence>
<keyword evidence="4 7" id="KW-0812">Transmembrane</keyword>
<evidence type="ECO:0000256" key="5">
    <source>
        <dbReference type="ARBA" id="ARBA00022989"/>
    </source>
</evidence>
<evidence type="ECO:0000259" key="9">
    <source>
        <dbReference type="PROSITE" id="PS50928"/>
    </source>
</evidence>
<feature type="domain" description="ABC transmembrane type-1" evidence="9">
    <location>
        <begin position="111"/>
        <end position="301"/>
    </location>
</feature>
<evidence type="ECO:0000256" key="3">
    <source>
        <dbReference type="ARBA" id="ARBA00022475"/>
    </source>
</evidence>
<comment type="subcellular location">
    <subcellularLocation>
        <location evidence="1 7">Cell membrane</location>
        <topology evidence="1 7">Multi-pass membrane protein</topology>
    </subcellularLocation>
</comment>
<dbReference type="PANTHER" id="PTHR43386">
    <property type="entry name" value="OLIGOPEPTIDE TRANSPORT SYSTEM PERMEASE PROTEIN APPC"/>
    <property type="match status" value="1"/>
</dbReference>
<sequence>MNNKTQPTQPTQPSFQAVEPTATVETPFKRFVRNFFASKIATAGAIVLSLIVLAAIFAPVLAPQNPYDLSQIDIMDSRLAPGGQNLDHTFTYLLGTDEQGRDMLSAILYGVRISIIVGVASTAIALLIGLTLGLFAGYFGGRVEGLIMRVADIQLSFPPILVALILLALMGPGTGKIVIALVAVQWAYYARTARSAALVERKKEYIEAASGLGLSPMRIVFRHLLPNCLPPLIVIAALQVASAISLEATLSFLGLGLPVTEPSLGLLIANGFDYMMSGKYWISVFPGIALLVTVVAINLVADQLRDVLNPRLQIQ</sequence>
<organism evidence="10 11">
    <name type="scientific">Herminiimonas aquatilis</name>
    <dbReference type="NCBI Taxonomy" id="345342"/>
    <lineage>
        <taxon>Bacteria</taxon>
        <taxon>Pseudomonadati</taxon>
        <taxon>Pseudomonadota</taxon>
        <taxon>Betaproteobacteria</taxon>
        <taxon>Burkholderiales</taxon>
        <taxon>Oxalobacteraceae</taxon>
        <taxon>Herminiimonas</taxon>
    </lineage>
</organism>
<gene>
    <name evidence="10" type="ORF">ACFQO0_07355</name>
</gene>
<dbReference type="EMBL" id="JBHTCC010000001">
    <property type="protein sequence ID" value="MFC7298249.1"/>
    <property type="molecule type" value="Genomic_DNA"/>
</dbReference>
<dbReference type="SUPFAM" id="SSF161098">
    <property type="entry name" value="MetI-like"/>
    <property type="match status" value="1"/>
</dbReference>
<feature type="compositionally biased region" description="Low complexity" evidence="8">
    <location>
        <begin position="1"/>
        <end position="13"/>
    </location>
</feature>
<dbReference type="InterPro" id="IPR035906">
    <property type="entry name" value="MetI-like_sf"/>
</dbReference>
<evidence type="ECO:0000256" key="8">
    <source>
        <dbReference type="SAM" id="MobiDB-lite"/>
    </source>
</evidence>
<dbReference type="RefSeq" id="WP_382233364.1">
    <property type="nucleotide sequence ID" value="NZ_JBHTCC010000001.1"/>
</dbReference>
<keyword evidence="6 7" id="KW-0472">Membrane</keyword>
<name>A0ABW2J446_9BURK</name>
<accession>A0ABW2J446</accession>
<evidence type="ECO:0000256" key="1">
    <source>
        <dbReference type="ARBA" id="ARBA00004651"/>
    </source>
</evidence>
<dbReference type="CDD" id="cd06261">
    <property type="entry name" value="TM_PBP2"/>
    <property type="match status" value="1"/>
</dbReference>